<dbReference type="InterPro" id="IPR011009">
    <property type="entry name" value="Kinase-like_dom_sf"/>
</dbReference>
<dbReference type="InterPro" id="IPR002575">
    <property type="entry name" value="Aminoglycoside_PTrfase"/>
</dbReference>
<evidence type="ECO:0000259" key="1">
    <source>
        <dbReference type="Pfam" id="PF01636"/>
    </source>
</evidence>
<feature type="domain" description="Aminoglycoside phosphotransferase" evidence="1">
    <location>
        <begin position="11"/>
        <end position="54"/>
    </location>
</feature>
<proteinExistence type="predicted"/>
<protein>
    <recommendedName>
        <fullName evidence="1">Aminoglycoside phosphotransferase domain-containing protein</fullName>
    </recommendedName>
</protein>
<dbReference type="Pfam" id="PF01636">
    <property type="entry name" value="APH"/>
    <property type="match status" value="1"/>
</dbReference>
<reference evidence="2" key="1">
    <citation type="submission" date="2019-09" db="EMBL/GenBank/DDBJ databases">
        <authorList>
            <person name="Needham M D."/>
        </authorList>
    </citation>
    <scope>NUCLEOTIDE SEQUENCE</scope>
</reference>
<dbReference type="Gene3D" id="3.90.1200.10">
    <property type="match status" value="1"/>
</dbReference>
<organism evidence="2">
    <name type="scientific">seawater metagenome</name>
    <dbReference type="NCBI Taxonomy" id="1561972"/>
    <lineage>
        <taxon>unclassified sequences</taxon>
        <taxon>metagenomes</taxon>
        <taxon>ecological metagenomes</taxon>
    </lineage>
</organism>
<gene>
    <name evidence="2" type="ORF">CPAV1605_794</name>
</gene>
<sequence>MKQIALEDLMIICHNDICFDNVIFHEKEAYLIDFNTVGLNYDFYELGVILYFILRQNNHKEDENFKKAIKILSQKKMIIF</sequence>
<evidence type="ECO:0000313" key="2">
    <source>
        <dbReference type="EMBL" id="VVU95069.1"/>
    </source>
</evidence>
<dbReference type="AlphaFoldDB" id="A0A5E8CK86"/>
<name>A0A5E8CK86_9ZZZZ</name>
<dbReference type="EMBL" id="CABVLZ010000003">
    <property type="protein sequence ID" value="VVU95069.1"/>
    <property type="molecule type" value="Genomic_DNA"/>
</dbReference>
<accession>A0A5E8CK86</accession>
<dbReference type="SUPFAM" id="SSF56112">
    <property type="entry name" value="Protein kinase-like (PK-like)"/>
    <property type="match status" value="1"/>
</dbReference>